<reference evidence="2 3" key="1">
    <citation type="submission" date="2021-05" db="EMBL/GenBank/DDBJ databases">
        <title>The draft genome of Geobacter pelophilus DSM 12255.</title>
        <authorList>
            <person name="Xu Z."/>
            <person name="Masuda Y."/>
            <person name="Itoh H."/>
            <person name="Senoo K."/>
        </authorList>
    </citation>
    <scope>NUCLEOTIDE SEQUENCE [LARGE SCALE GENOMIC DNA]</scope>
    <source>
        <strain evidence="2 3">DSM 12255</strain>
    </source>
</reference>
<dbReference type="AlphaFoldDB" id="A0AAW4L4E2"/>
<gene>
    <name evidence="2" type="ORF">KI809_17260</name>
</gene>
<dbReference type="Proteomes" id="UP000811899">
    <property type="component" value="Unassembled WGS sequence"/>
</dbReference>
<evidence type="ECO:0000313" key="3">
    <source>
        <dbReference type="Proteomes" id="UP000811899"/>
    </source>
</evidence>
<dbReference type="Pfam" id="PF08668">
    <property type="entry name" value="HDOD"/>
    <property type="match status" value="1"/>
</dbReference>
<dbReference type="PANTHER" id="PTHR33525:SF3">
    <property type="entry name" value="RIBONUCLEASE Y"/>
    <property type="match status" value="1"/>
</dbReference>
<comment type="caution">
    <text evidence="2">The sequence shown here is derived from an EMBL/GenBank/DDBJ whole genome shotgun (WGS) entry which is preliminary data.</text>
</comment>
<evidence type="ECO:0000313" key="2">
    <source>
        <dbReference type="EMBL" id="MBT0666064.1"/>
    </source>
</evidence>
<dbReference type="EMBL" id="JAHCVJ010000008">
    <property type="protein sequence ID" value="MBT0666064.1"/>
    <property type="molecule type" value="Genomic_DNA"/>
</dbReference>
<protein>
    <submittedName>
        <fullName evidence="2">HDOD domain-containing protein</fullName>
    </submittedName>
</protein>
<dbReference type="SUPFAM" id="SSF109604">
    <property type="entry name" value="HD-domain/PDEase-like"/>
    <property type="match status" value="1"/>
</dbReference>
<keyword evidence="3" id="KW-1185">Reference proteome</keyword>
<organism evidence="2 3">
    <name type="scientific">Geoanaerobacter pelophilus</name>
    <dbReference type="NCBI Taxonomy" id="60036"/>
    <lineage>
        <taxon>Bacteria</taxon>
        <taxon>Pseudomonadati</taxon>
        <taxon>Thermodesulfobacteriota</taxon>
        <taxon>Desulfuromonadia</taxon>
        <taxon>Geobacterales</taxon>
        <taxon>Geobacteraceae</taxon>
        <taxon>Geoanaerobacter</taxon>
    </lineage>
</organism>
<dbReference type="PANTHER" id="PTHR33525">
    <property type="match status" value="1"/>
</dbReference>
<dbReference type="RefSeq" id="WP_214172832.1">
    <property type="nucleotide sequence ID" value="NZ_JAHCVJ010000008.1"/>
</dbReference>
<name>A0AAW4L4E2_9BACT</name>
<proteinExistence type="predicted"/>
<dbReference type="PROSITE" id="PS51833">
    <property type="entry name" value="HDOD"/>
    <property type="match status" value="1"/>
</dbReference>
<sequence length="284" mass="31180">MTSKKSIVETISEHLSRNTLDVPVFHAVALKLQQVLAKPDYTLEEISQLIVADPGVASQVLRVANSVFYSGLSKATTIRDAAIRLGAKEVSNIAMLATQQDFYRSSNEQFNPIMQTLWKHALCCAIGTKWLATKTGYGALAQEGFLAGLLHDIGKLFLLKVLDELCKSGELGISVSPALVSEVLNSMHEEQGYILMKKWNMPDIYCDVVQDHHNPEWNQTNPLLALVRLVDQACNKMGIGMCPAPTLVLFATTEAQVLGAKEIILAELEIVIEDTLQMVSQGTK</sequence>
<accession>A0AAW4L4E2</accession>
<dbReference type="InterPro" id="IPR013976">
    <property type="entry name" value="HDOD"/>
</dbReference>
<feature type="domain" description="HDOD" evidence="1">
    <location>
        <begin position="22"/>
        <end position="215"/>
    </location>
</feature>
<evidence type="ECO:0000259" key="1">
    <source>
        <dbReference type="PROSITE" id="PS51833"/>
    </source>
</evidence>
<dbReference type="InterPro" id="IPR052340">
    <property type="entry name" value="RNase_Y/CdgJ"/>
</dbReference>
<dbReference type="Gene3D" id="1.10.3210.10">
    <property type="entry name" value="Hypothetical protein af1432"/>
    <property type="match status" value="1"/>
</dbReference>